<feature type="region of interest" description="Disordered" evidence="1">
    <location>
        <begin position="270"/>
        <end position="309"/>
    </location>
</feature>
<protein>
    <submittedName>
        <fullName evidence="2">Uncharacterized protein</fullName>
    </submittedName>
</protein>
<dbReference type="EMBL" id="MU069477">
    <property type="protein sequence ID" value="KAF5841772.1"/>
    <property type="molecule type" value="Genomic_DNA"/>
</dbReference>
<gene>
    <name evidence="2" type="ORF">DUNSADRAFT_11330</name>
</gene>
<dbReference type="Proteomes" id="UP000815325">
    <property type="component" value="Unassembled WGS sequence"/>
</dbReference>
<feature type="compositionally biased region" description="Polar residues" evidence="1">
    <location>
        <begin position="300"/>
        <end position="309"/>
    </location>
</feature>
<dbReference type="EMBL" id="MU069477">
    <property type="protein sequence ID" value="KAF5841771.1"/>
    <property type="molecule type" value="Genomic_DNA"/>
</dbReference>
<organism evidence="2 3">
    <name type="scientific">Dunaliella salina</name>
    <name type="common">Green alga</name>
    <name type="synonym">Protococcus salinus</name>
    <dbReference type="NCBI Taxonomy" id="3046"/>
    <lineage>
        <taxon>Eukaryota</taxon>
        <taxon>Viridiplantae</taxon>
        <taxon>Chlorophyta</taxon>
        <taxon>core chlorophytes</taxon>
        <taxon>Chlorophyceae</taxon>
        <taxon>CS clade</taxon>
        <taxon>Chlamydomonadales</taxon>
        <taxon>Dunaliellaceae</taxon>
        <taxon>Dunaliella</taxon>
    </lineage>
</organism>
<evidence type="ECO:0000256" key="1">
    <source>
        <dbReference type="SAM" id="MobiDB-lite"/>
    </source>
</evidence>
<sequence>MATSIQALLQHNHLSAAPTLAASAASRPLVGAASQPQHTPAECPLPAVPYITPCSWPSLHLPVSPPLPLPRHSVLSCNFPVDPHPSSLPELSAANASAPFVLMDQRNGGQHEKRQGFSSWLTRQQKQQHPTFLHNSLSAQEHSLQQQSLVWSSNSSTTKWALQRKELEVMKHSTWALEQTKPADACSDKELCTQAGSEEVVPFAGELLQQALDAGEHFADLVVPFHSVQSPSPVASAHAQSGANEVALPVSGDQPGMPLDSTWTPFGSIVSSPMLKPRSSRRAVPKLPPVIQDEEESAESLPNSPGMTS</sequence>
<reference evidence="2" key="2">
    <citation type="submission" date="2020-06" db="EMBL/GenBank/DDBJ databases">
        <authorList>
            <consortium name="DOE Joint Genome Institute"/>
            <person name="Calhoun S."/>
            <person name="Polle J.E."/>
            <person name="Mckie-Krisberg Z."/>
            <person name="Prochnik S."/>
            <person name="Neofotis P."/>
            <person name="Yim W.C."/>
            <person name="Hathwaik L.T."/>
            <person name="Jenkins J."/>
            <person name="Molina H."/>
            <person name="Bunkenborg J."/>
            <person name="Grigoriev I.V."/>
            <person name="Barry K."/>
            <person name="Schmutz J."/>
            <person name="Jin E."/>
            <person name="Cushman J.C."/>
            <person name="Magnuson J.K."/>
        </authorList>
    </citation>
    <scope>NUCLEOTIDE SEQUENCE</scope>
    <source>
        <strain evidence="2">CCAP 19/18</strain>
    </source>
</reference>
<comment type="caution">
    <text evidence="2">The sequence shown here is derived from an EMBL/GenBank/DDBJ whole genome shotgun (WGS) entry which is preliminary data.</text>
</comment>
<reference evidence="2" key="1">
    <citation type="submission" date="2017-08" db="EMBL/GenBank/DDBJ databases">
        <authorList>
            <person name="Polle J.E."/>
            <person name="Barry K."/>
            <person name="Cushman J."/>
            <person name="Schmutz J."/>
            <person name="Tran D."/>
            <person name="Hathwaick L.T."/>
            <person name="Yim W.C."/>
            <person name="Jenkins J."/>
            <person name="Mckie-Krisberg Z.M."/>
            <person name="Prochnik S."/>
            <person name="Lindquist E."/>
            <person name="Dockter R.B."/>
            <person name="Adam C."/>
            <person name="Molina H."/>
            <person name="Bunkerborg J."/>
            <person name="Jin E."/>
            <person name="Buchheim M."/>
            <person name="Magnuson J."/>
        </authorList>
    </citation>
    <scope>NUCLEOTIDE SEQUENCE</scope>
    <source>
        <strain evidence="2">CCAP 19/18</strain>
    </source>
</reference>
<name>A0ABQ7H4K5_DUNSA</name>
<accession>A0ABQ7H4K5</accession>
<keyword evidence="3" id="KW-1185">Reference proteome</keyword>
<evidence type="ECO:0000313" key="2">
    <source>
        <dbReference type="EMBL" id="KAF5841771.1"/>
    </source>
</evidence>
<evidence type="ECO:0000313" key="3">
    <source>
        <dbReference type="Proteomes" id="UP000815325"/>
    </source>
</evidence>
<proteinExistence type="predicted"/>